<keyword evidence="2" id="KW-1185">Reference proteome</keyword>
<sequence length="175" mass="18838">MAFPTVDSIARRLWGKFRYSRASLIRRGSLSYSLLVQCVKFVRIDPGLLQGCPFSSGMGKPLFADSHAENLWEIGFAHVCIDAEALSPLGGPRFALRDSGICGVVEKRRLVEGRSLWLCPGALLCHAVGVVPEEVAVESLAGEVPPGYEARSLSVGAPPKALKDVAILGKMTQDM</sequence>
<dbReference type="Proteomes" id="UP001279734">
    <property type="component" value="Unassembled WGS sequence"/>
</dbReference>
<accession>A0AAD3S6S3</accession>
<evidence type="ECO:0000313" key="2">
    <source>
        <dbReference type="Proteomes" id="UP001279734"/>
    </source>
</evidence>
<name>A0AAD3S6S3_NEPGR</name>
<organism evidence="1 2">
    <name type="scientific">Nepenthes gracilis</name>
    <name type="common">Slender pitcher plant</name>
    <dbReference type="NCBI Taxonomy" id="150966"/>
    <lineage>
        <taxon>Eukaryota</taxon>
        <taxon>Viridiplantae</taxon>
        <taxon>Streptophyta</taxon>
        <taxon>Embryophyta</taxon>
        <taxon>Tracheophyta</taxon>
        <taxon>Spermatophyta</taxon>
        <taxon>Magnoliopsida</taxon>
        <taxon>eudicotyledons</taxon>
        <taxon>Gunneridae</taxon>
        <taxon>Pentapetalae</taxon>
        <taxon>Caryophyllales</taxon>
        <taxon>Nepenthaceae</taxon>
        <taxon>Nepenthes</taxon>
    </lineage>
</organism>
<evidence type="ECO:0000313" key="1">
    <source>
        <dbReference type="EMBL" id="GMH05379.1"/>
    </source>
</evidence>
<reference evidence="1" key="1">
    <citation type="submission" date="2023-05" db="EMBL/GenBank/DDBJ databases">
        <title>Nepenthes gracilis genome sequencing.</title>
        <authorList>
            <person name="Fukushima K."/>
        </authorList>
    </citation>
    <scope>NUCLEOTIDE SEQUENCE</scope>
    <source>
        <strain evidence="1">SING2019-196</strain>
    </source>
</reference>
<proteinExistence type="predicted"/>
<comment type="caution">
    <text evidence="1">The sequence shown here is derived from an EMBL/GenBank/DDBJ whole genome shotgun (WGS) entry which is preliminary data.</text>
</comment>
<protein>
    <submittedName>
        <fullName evidence="1">Uncharacterized protein</fullName>
    </submittedName>
</protein>
<dbReference type="AlphaFoldDB" id="A0AAD3S6S3"/>
<dbReference type="EMBL" id="BSYO01000005">
    <property type="protein sequence ID" value="GMH05379.1"/>
    <property type="molecule type" value="Genomic_DNA"/>
</dbReference>
<gene>
    <name evidence="1" type="ORF">Nepgr_007219</name>
</gene>